<comment type="caution">
    <text evidence="1">The sequence shown here is derived from an EMBL/GenBank/DDBJ whole genome shotgun (WGS) entry which is preliminary data.</text>
</comment>
<evidence type="ECO:0000313" key="1">
    <source>
        <dbReference type="EMBL" id="RJF78121.1"/>
    </source>
</evidence>
<protein>
    <submittedName>
        <fullName evidence="1">Uncharacterized protein</fullName>
    </submittedName>
</protein>
<proteinExistence type="predicted"/>
<gene>
    <name evidence="1" type="ORF">D3877_23620</name>
</gene>
<dbReference type="OrthoDB" id="6872146at2"/>
<reference evidence="1 2" key="1">
    <citation type="submission" date="2018-09" db="EMBL/GenBank/DDBJ databases">
        <authorList>
            <person name="Zhu H."/>
        </authorList>
    </citation>
    <scope>NUCLEOTIDE SEQUENCE [LARGE SCALE GENOMIC DNA]</scope>
    <source>
        <strain evidence="1 2">K2W22B-5</strain>
    </source>
</reference>
<evidence type="ECO:0000313" key="2">
    <source>
        <dbReference type="Proteomes" id="UP000283458"/>
    </source>
</evidence>
<sequence>MLSEYFRRELEAVGYEPTDVTWSLGYSQGDGMAFEARVDLEKVAGRLLAGPQKAAITRVIKKAGPSIRIRHSGHYSHWNSMSVDAEDVSVESDGSAFERKAWSDLVDAIDEDVKTISRRLETDGYSLLENCNPAWFVTDKEGQFGDPSHVVWRTFEIGRFRVVQKLVEDNNFDGYRFNDGLVKAIVKGETLVCGVEATVFDAERDIELGSASLWGITDAPNLTRVRQCLRETTREAIADARETINRFTGRAA</sequence>
<dbReference type="RefSeq" id="WP_119833264.1">
    <property type="nucleotide sequence ID" value="NZ_QYUL01000004.1"/>
</dbReference>
<dbReference type="Proteomes" id="UP000283458">
    <property type="component" value="Unassembled WGS sequence"/>
</dbReference>
<name>A0A418VPE8_9PROT</name>
<accession>A0A418VPE8</accession>
<dbReference type="EMBL" id="QYUL01000004">
    <property type="protein sequence ID" value="RJF78121.1"/>
    <property type="molecule type" value="Genomic_DNA"/>
</dbReference>
<dbReference type="AlphaFoldDB" id="A0A418VPE8"/>
<organism evidence="1 2">
    <name type="scientific">Azospirillum cavernae</name>
    <dbReference type="NCBI Taxonomy" id="2320860"/>
    <lineage>
        <taxon>Bacteria</taxon>
        <taxon>Pseudomonadati</taxon>
        <taxon>Pseudomonadota</taxon>
        <taxon>Alphaproteobacteria</taxon>
        <taxon>Rhodospirillales</taxon>
        <taxon>Azospirillaceae</taxon>
        <taxon>Azospirillum</taxon>
    </lineage>
</organism>
<keyword evidence="2" id="KW-1185">Reference proteome</keyword>